<dbReference type="AlphaFoldDB" id="A0A1H9CPQ1"/>
<evidence type="ECO:0000256" key="1">
    <source>
        <dbReference type="SAM" id="MobiDB-lite"/>
    </source>
</evidence>
<evidence type="ECO:0000313" key="3">
    <source>
        <dbReference type="Proteomes" id="UP000199055"/>
    </source>
</evidence>
<feature type="compositionally biased region" description="Low complexity" evidence="1">
    <location>
        <begin position="11"/>
        <end position="28"/>
    </location>
</feature>
<dbReference type="Proteomes" id="UP000199055">
    <property type="component" value="Unassembled WGS sequence"/>
</dbReference>
<dbReference type="RefSeq" id="WP_093657413.1">
    <property type="nucleotide sequence ID" value="NZ_FOET01000003.1"/>
</dbReference>
<accession>A0A1H9CPQ1</accession>
<dbReference type="EMBL" id="FOET01000003">
    <property type="protein sequence ID" value="SEQ03134.1"/>
    <property type="molecule type" value="Genomic_DNA"/>
</dbReference>
<protein>
    <submittedName>
        <fullName evidence="2">Uncharacterized protein</fullName>
    </submittedName>
</protein>
<name>A0A1H9CPQ1_9ACTN</name>
<reference evidence="2 3" key="1">
    <citation type="submission" date="2016-10" db="EMBL/GenBank/DDBJ databases">
        <authorList>
            <person name="de Groot N.N."/>
        </authorList>
    </citation>
    <scope>NUCLEOTIDE SEQUENCE [LARGE SCALE GENOMIC DNA]</scope>
    <source>
        <strain evidence="2 3">CGMCC 4.3519</strain>
    </source>
</reference>
<keyword evidence="3" id="KW-1185">Reference proteome</keyword>
<proteinExistence type="predicted"/>
<organism evidence="2 3">
    <name type="scientific">Streptomyces radiopugnans</name>
    <dbReference type="NCBI Taxonomy" id="403935"/>
    <lineage>
        <taxon>Bacteria</taxon>
        <taxon>Bacillati</taxon>
        <taxon>Actinomycetota</taxon>
        <taxon>Actinomycetes</taxon>
        <taxon>Kitasatosporales</taxon>
        <taxon>Streptomycetaceae</taxon>
        <taxon>Streptomyces</taxon>
    </lineage>
</organism>
<evidence type="ECO:0000313" key="2">
    <source>
        <dbReference type="EMBL" id="SEQ03134.1"/>
    </source>
</evidence>
<feature type="region of interest" description="Disordered" evidence="1">
    <location>
        <begin position="1"/>
        <end position="33"/>
    </location>
</feature>
<gene>
    <name evidence="2" type="ORF">SAMN05216481_103359</name>
</gene>
<sequence length="93" mass="10080">MTNSDTHHRVPTTPTTGRRGAGADASDPAPLPDWLTTGALVLDTRTGRRGEVQDWPYPASATPTRAWLRPVGGGREWTPRIADLRPVEAGERP</sequence>
<dbReference type="STRING" id="403935.SAMN05216481_103359"/>